<sequence>MIQSIQAYVACIQCEDQDISEIQCDENWISLLSIKTYSASILNENTEVLASRCESLTELNKHRNSTPTNNNKVSSRQSVSLYRRNIDIISQST</sequence>
<name>A0A1J1HVP3_9DIPT</name>
<organism evidence="1 2">
    <name type="scientific">Clunio marinus</name>
    <dbReference type="NCBI Taxonomy" id="568069"/>
    <lineage>
        <taxon>Eukaryota</taxon>
        <taxon>Metazoa</taxon>
        <taxon>Ecdysozoa</taxon>
        <taxon>Arthropoda</taxon>
        <taxon>Hexapoda</taxon>
        <taxon>Insecta</taxon>
        <taxon>Pterygota</taxon>
        <taxon>Neoptera</taxon>
        <taxon>Endopterygota</taxon>
        <taxon>Diptera</taxon>
        <taxon>Nematocera</taxon>
        <taxon>Chironomoidea</taxon>
        <taxon>Chironomidae</taxon>
        <taxon>Clunio</taxon>
    </lineage>
</organism>
<gene>
    <name evidence="1" type="ORF">CLUMA_CG005631</name>
</gene>
<evidence type="ECO:0000313" key="2">
    <source>
        <dbReference type="Proteomes" id="UP000183832"/>
    </source>
</evidence>
<dbReference type="Proteomes" id="UP000183832">
    <property type="component" value="Unassembled WGS sequence"/>
</dbReference>
<protein>
    <submittedName>
        <fullName evidence="1">CLUMA_CG005631, isoform A</fullName>
    </submittedName>
</protein>
<dbReference type="EMBL" id="CVRI01000022">
    <property type="protein sequence ID" value="CRK92051.1"/>
    <property type="molecule type" value="Genomic_DNA"/>
</dbReference>
<evidence type="ECO:0000313" key="1">
    <source>
        <dbReference type="EMBL" id="CRK92051.1"/>
    </source>
</evidence>
<reference evidence="1 2" key="1">
    <citation type="submission" date="2015-04" db="EMBL/GenBank/DDBJ databases">
        <authorList>
            <person name="Syromyatnikov M.Y."/>
            <person name="Popov V.N."/>
        </authorList>
    </citation>
    <scope>NUCLEOTIDE SEQUENCE [LARGE SCALE GENOMIC DNA]</scope>
</reference>
<accession>A0A1J1HVP3</accession>
<keyword evidence="2" id="KW-1185">Reference proteome</keyword>
<proteinExistence type="predicted"/>
<dbReference type="AlphaFoldDB" id="A0A1J1HVP3"/>